<dbReference type="PROSITE" id="PS50227">
    <property type="entry name" value="G_PROTEIN_RECEP_F2_3"/>
    <property type="match status" value="1"/>
</dbReference>
<reference evidence="2 3" key="1">
    <citation type="submission" date="2024-11" db="EMBL/GenBank/DDBJ databases">
        <title>Chromosome-level genome assembly of the freshwater bivalve Anodonta woodiana.</title>
        <authorList>
            <person name="Chen X."/>
        </authorList>
    </citation>
    <scope>NUCLEOTIDE SEQUENCE [LARGE SCALE GENOMIC DNA]</scope>
    <source>
        <strain evidence="2">MN2024</strain>
        <tissue evidence="2">Gills</tissue>
    </source>
</reference>
<protein>
    <recommendedName>
        <fullName evidence="1">G-protein coupled receptors family 2 profile 1 domain-containing protein</fullName>
    </recommendedName>
</protein>
<dbReference type="Proteomes" id="UP001634394">
    <property type="component" value="Unassembled WGS sequence"/>
</dbReference>
<comment type="caution">
    <text evidence="2">The sequence shown here is derived from an EMBL/GenBank/DDBJ whole genome shotgun (WGS) entry which is preliminary data.</text>
</comment>
<sequence length="196" mass="22243">MADAALCRDRYGLFPPDMFKLITCSMCYSYLFRLKGHLTTNLTSPTELVPKTPQGPYPQGTCIKADVDNNDAVNSVCSTLSSEDCTRWTRCCEAAVRCCDRQLNEPPRNTTELFCPRTWDGFGCFGDTDASQKVYIHCPLYVEYASPWGNVSVYSIAVRRVQGNKFSVLKFKIGIIKQEFLNTEYDEAVHKVRIFE</sequence>
<dbReference type="PROSITE" id="PS00649">
    <property type="entry name" value="G_PROTEIN_RECEP_F2_1"/>
    <property type="match status" value="1"/>
</dbReference>
<dbReference type="SUPFAM" id="SSF111418">
    <property type="entry name" value="Hormone receptor domain"/>
    <property type="match status" value="1"/>
</dbReference>
<keyword evidence="3" id="KW-1185">Reference proteome</keyword>
<evidence type="ECO:0000313" key="2">
    <source>
        <dbReference type="EMBL" id="KAL3831826.1"/>
    </source>
</evidence>
<organism evidence="2 3">
    <name type="scientific">Sinanodonta woodiana</name>
    <name type="common">Chinese pond mussel</name>
    <name type="synonym">Anodonta woodiana</name>
    <dbReference type="NCBI Taxonomy" id="1069815"/>
    <lineage>
        <taxon>Eukaryota</taxon>
        <taxon>Metazoa</taxon>
        <taxon>Spiralia</taxon>
        <taxon>Lophotrochozoa</taxon>
        <taxon>Mollusca</taxon>
        <taxon>Bivalvia</taxon>
        <taxon>Autobranchia</taxon>
        <taxon>Heteroconchia</taxon>
        <taxon>Palaeoheterodonta</taxon>
        <taxon>Unionida</taxon>
        <taxon>Unionoidea</taxon>
        <taxon>Unionidae</taxon>
        <taxon>Unioninae</taxon>
        <taxon>Sinanodonta</taxon>
    </lineage>
</organism>
<accession>A0ABD3T5C6</accession>
<feature type="domain" description="G-protein coupled receptors family 2 profile 1" evidence="1">
    <location>
        <begin position="98"/>
        <end position="152"/>
    </location>
</feature>
<dbReference type="InterPro" id="IPR001879">
    <property type="entry name" value="GPCR_2_extracellular_dom"/>
</dbReference>
<evidence type="ECO:0000313" key="3">
    <source>
        <dbReference type="Proteomes" id="UP001634394"/>
    </source>
</evidence>
<name>A0ABD3T5C6_SINWO</name>
<proteinExistence type="predicted"/>
<evidence type="ECO:0000259" key="1">
    <source>
        <dbReference type="PROSITE" id="PS50227"/>
    </source>
</evidence>
<dbReference type="EMBL" id="JBJQND010000019">
    <property type="protein sequence ID" value="KAL3831826.1"/>
    <property type="molecule type" value="Genomic_DNA"/>
</dbReference>
<dbReference type="InterPro" id="IPR036445">
    <property type="entry name" value="GPCR_2_extracell_dom_sf"/>
</dbReference>
<dbReference type="Gene3D" id="4.10.1240.10">
    <property type="entry name" value="GPCR, family 2, extracellular hormone receptor domain"/>
    <property type="match status" value="1"/>
</dbReference>
<dbReference type="AlphaFoldDB" id="A0ABD3T5C6"/>
<dbReference type="InterPro" id="IPR017983">
    <property type="entry name" value="GPCR_2_secretin-like_CS"/>
</dbReference>
<gene>
    <name evidence="2" type="ORF">ACJMK2_023528</name>
</gene>